<protein>
    <submittedName>
        <fullName evidence="1">Uncharacterized protein</fullName>
    </submittedName>
</protein>
<name>A0A370NBF0_9BURK</name>
<sequence>MEVFRVDAQAGNACCTPLVTPSIQARQFDKCLIYILTRVGLFQRSFKLEAVMNRQWTRSCELAAAPESLQTRS</sequence>
<reference evidence="2" key="1">
    <citation type="submission" date="2018-05" db="EMBL/GenBank/DDBJ databases">
        <authorList>
            <person name="Feng T."/>
        </authorList>
    </citation>
    <scope>NUCLEOTIDE SEQUENCE [LARGE SCALE GENOMIC DNA]</scope>
    <source>
        <strain evidence="2">S27</strain>
    </source>
</reference>
<proteinExistence type="predicted"/>
<evidence type="ECO:0000313" key="1">
    <source>
        <dbReference type="EMBL" id="RDK02943.1"/>
    </source>
</evidence>
<organism evidence="1 2">
    <name type="scientific">Paraburkholderia lacunae</name>
    <dbReference type="NCBI Taxonomy" id="2211104"/>
    <lineage>
        <taxon>Bacteria</taxon>
        <taxon>Pseudomonadati</taxon>
        <taxon>Pseudomonadota</taxon>
        <taxon>Betaproteobacteria</taxon>
        <taxon>Burkholderiales</taxon>
        <taxon>Burkholderiaceae</taxon>
        <taxon>Paraburkholderia</taxon>
    </lineage>
</organism>
<accession>A0A370NBF0</accession>
<gene>
    <name evidence="1" type="ORF">DLM46_08500</name>
</gene>
<dbReference type="EMBL" id="QHKS01000005">
    <property type="protein sequence ID" value="RDK02943.1"/>
    <property type="molecule type" value="Genomic_DNA"/>
</dbReference>
<comment type="caution">
    <text evidence="1">The sequence shown here is derived from an EMBL/GenBank/DDBJ whole genome shotgun (WGS) entry which is preliminary data.</text>
</comment>
<dbReference type="Proteomes" id="UP000254875">
    <property type="component" value="Unassembled WGS sequence"/>
</dbReference>
<dbReference type="AlphaFoldDB" id="A0A370NBF0"/>
<evidence type="ECO:0000313" key="2">
    <source>
        <dbReference type="Proteomes" id="UP000254875"/>
    </source>
</evidence>
<keyword evidence="2" id="KW-1185">Reference proteome</keyword>